<dbReference type="AlphaFoldDB" id="A0A4Y7PJ88"/>
<evidence type="ECO:0000256" key="1">
    <source>
        <dbReference type="SAM" id="Phobius"/>
    </source>
</evidence>
<evidence type="ECO:0000313" key="2">
    <source>
        <dbReference type="EMBL" id="TDL15447.1"/>
    </source>
</evidence>
<reference evidence="2 3" key="1">
    <citation type="submission" date="2018-06" db="EMBL/GenBank/DDBJ databases">
        <title>A transcriptomic atlas of mushroom development highlights an independent origin of complex multicellularity.</title>
        <authorList>
            <consortium name="DOE Joint Genome Institute"/>
            <person name="Krizsan K."/>
            <person name="Almasi E."/>
            <person name="Merenyi Z."/>
            <person name="Sahu N."/>
            <person name="Viragh M."/>
            <person name="Koszo T."/>
            <person name="Mondo S."/>
            <person name="Kiss B."/>
            <person name="Balint B."/>
            <person name="Kues U."/>
            <person name="Barry K."/>
            <person name="Hegedus J.C."/>
            <person name="Henrissat B."/>
            <person name="Johnson J."/>
            <person name="Lipzen A."/>
            <person name="Ohm R."/>
            <person name="Nagy I."/>
            <person name="Pangilinan J."/>
            <person name="Yan J."/>
            <person name="Xiong Y."/>
            <person name="Grigoriev I.V."/>
            <person name="Hibbett D.S."/>
            <person name="Nagy L.G."/>
        </authorList>
    </citation>
    <scope>NUCLEOTIDE SEQUENCE [LARGE SCALE GENOMIC DNA]</scope>
    <source>
        <strain evidence="2 3">SZMC22713</strain>
    </source>
</reference>
<evidence type="ECO:0000313" key="3">
    <source>
        <dbReference type="Proteomes" id="UP000294933"/>
    </source>
</evidence>
<dbReference type="Proteomes" id="UP000294933">
    <property type="component" value="Unassembled WGS sequence"/>
</dbReference>
<name>A0A4Y7PJ88_9AGAM</name>
<organism evidence="2 3">
    <name type="scientific">Rickenella mellea</name>
    <dbReference type="NCBI Taxonomy" id="50990"/>
    <lineage>
        <taxon>Eukaryota</taxon>
        <taxon>Fungi</taxon>
        <taxon>Dikarya</taxon>
        <taxon>Basidiomycota</taxon>
        <taxon>Agaricomycotina</taxon>
        <taxon>Agaricomycetes</taxon>
        <taxon>Hymenochaetales</taxon>
        <taxon>Rickenellaceae</taxon>
        <taxon>Rickenella</taxon>
    </lineage>
</organism>
<keyword evidence="1" id="KW-1133">Transmembrane helix</keyword>
<protein>
    <submittedName>
        <fullName evidence="2">Uncharacterized protein</fullName>
    </submittedName>
</protein>
<keyword evidence="3" id="KW-1185">Reference proteome</keyword>
<accession>A0A4Y7PJ88</accession>
<dbReference type="OrthoDB" id="3024632at2759"/>
<keyword evidence="1" id="KW-0812">Transmembrane</keyword>
<feature type="transmembrane region" description="Helical" evidence="1">
    <location>
        <begin position="284"/>
        <end position="308"/>
    </location>
</feature>
<proteinExistence type="predicted"/>
<dbReference type="VEuPathDB" id="FungiDB:BD410DRAFT_120589"/>
<sequence length="596" mass="64404">MSGSLGFKFGSGLVEVSALATILGASSAEALTLGLKGAGGMAWAAMSSFGALHVVKAALSAAVPDWSRDSLGLGGTHVDSAIGVAIEIDTKTSLPKRREGLGDVRAVKVAFLPHSANKLRKTVANKVQSGDLEEGERQGRIEKAKAPVSFYVLDGFVSSILNLLPASSASDPLEIFQYLPNDETILTNSDCLWTDWITILLSAVKLIEVFTLLYLGGQHLWWITSLPWLVSFTGAVLLQIRGLGRDDLNIAQSDIIAGTLPSPLSPGREKKIVLGVPANSRRHLIWLVIWAILPAVVVSSVIGTFLLLPTQSAPVVYAWAAFQALWLLARLVIYYVTEGISYQTSAALPLRQSWKEASTSSRRRAINLLFAVSKQQVTIHPRGAAPYAHDRMSGLAVAGLFDVVQWELTDLIPLVSVPEDAGVLTPSGGGFKVPVDVVAVIGDTVLRTFAWAQGVTIDHSDTYDSVLIFIRIQGSLFAIPAAHVWCCECLGNTALRHRGSRHGSVCPEAKWISWIPVRDATVEKHDTKDLFVQLDSGKTLGRMTGTLLTSAELHRRLQIRTWKNISLSKVEEVMAILRTSRVAASVFKDVLKSAQN</sequence>
<gene>
    <name evidence="2" type="ORF">BD410DRAFT_120589</name>
</gene>
<feature type="transmembrane region" description="Helical" evidence="1">
    <location>
        <begin position="314"/>
        <end position="336"/>
    </location>
</feature>
<dbReference type="EMBL" id="ML170275">
    <property type="protein sequence ID" value="TDL15447.1"/>
    <property type="molecule type" value="Genomic_DNA"/>
</dbReference>
<keyword evidence="1" id="KW-0472">Membrane</keyword>